<feature type="transmembrane region" description="Helical" evidence="1">
    <location>
        <begin position="36"/>
        <end position="54"/>
    </location>
</feature>
<keyword evidence="4" id="KW-1185">Reference proteome</keyword>
<evidence type="ECO:0000259" key="2">
    <source>
        <dbReference type="Pfam" id="PF04892"/>
    </source>
</evidence>
<evidence type="ECO:0000256" key="1">
    <source>
        <dbReference type="SAM" id="Phobius"/>
    </source>
</evidence>
<protein>
    <submittedName>
        <fullName evidence="3">Glycopeptide antibiotics resistance protein</fullName>
    </submittedName>
</protein>
<sequence length="231" mass="26301">MLRIKMNKWYCLLAPLFYFIYAYTTQIYEGAGFLDYLNVIVNYGVILVLSIWLMSKSVVETNLHFVILFVFVLYLFVLHSYVTYVNIAYYFTQEYVGNHYVSMQQINLSPFKTIHNYLFGSLVAPVTVIQTVGNLFLLSPLAFALLSLKILTNKVKVALTILLTTLFIETFQFFINFSTSGYMYSEGGIRAIDIDDVLLNTAGGVLGILVFNIYKKLISTPLDNKKTVTSA</sequence>
<name>A0ABT9Z9K8_9BACI</name>
<dbReference type="PANTHER" id="PTHR36834">
    <property type="entry name" value="MEMBRANE PROTEIN-RELATED"/>
    <property type="match status" value="1"/>
</dbReference>
<organism evidence="3 4">
    <name type="scientific">Metabacillus niabensis</name>
    <dbReference type="NCBI Taxonomy" id="324854"/>
    <lineage>
        <taxon>Bacteria</taxon>
        <taxon>Bacillati</taxon>
        <taxon>Bacillota</taxon>
        <taxon>Bacilli</taxon>
        <taxon>Bacillales</taxon>
        <taxon>Bacillaceae</taxon>
        <taxon>Metabacillus</taxon>
    </lineage>
</organism>
<dbReference type="Pfam" id="PF04892">
    <property type="entry name" value="VanZ"/>
    <property type="match status" value="1"/>
</dbReference>
<feature type="transmembrane region" description="Helical" evidence="1">
    <location>
        <begin position="66"/>
        <end position="91"/>
    </location>
</feature>
<feature type="transmembrane region" description="Helical" evidence="1">
    <location>
        <begin position="157"/>
        <end position="177"/>
    </location>
</feature>
<dbReference type="PANTHER" id="PTHR36834:SF2">
    <property type="entry name" value="MEMBRANE PROTEIN"/>
    <property type="match status" value="1"/>
</dbReference>
<keyword evidence="1" id="KW-0812">Transmembrane</keyword>
<dbReference type="InterPro" id="IPR006976">
    <property type="entry name" value="VanZ-like"/>
</dbReference>
<evidence type="ECO:0000313" key="4">
    <source>
        <dbReference type="Proteomes" id="UP001232245"/>
    </source>
</evidence>
<proteinExistence type="predicted"/>
<reference evidence="3 4" key="1">
    <citation type="submission" date="2023-07" db="EMBL/GenBank/DDBJ databases">
        <title>Genomic Encyclopedia of Type Strains, Phase IV (KMG-IV): sequencing the most valuable type-strain genomes for metagenomic binning, comparative biology and taxonomic classification.</title>
        <authorList>
            <person name="Goeker M."/>
        </authorList>
    </citation>
    <scope>NUCLEOTIDE SEQUENCE [LARGE SCALE GENOMIC DNA]</scope>
    <source>
        <strain evidence="3 4">DSM 17723</strain>
    </source>
</reference>
<evidence type="ECO:0000313" key="3">
    <source>
        <dbReference type="EMBL" id="MDQ0227945.1"/>
    </source>
</evidence>
<feature type="domain" description="VanZ-like" evidence="2">
    <location>
        <begin position="71"/>
        <end position="213"/>
    </location>
</feature>
<keyword evidence="1" id="KW-0472">Membrane</keyword>
<feature type="transmembrane region" description="Helical" evidence="1">
    <location>
        <begin position="197"/>
        <end position="214"/>
    </location>
</feature>
<dbReference type="Proteomes" id="UP001232245">
    <property type="component" value="Unassembled WGS sequence"/>
</dbReference>
<dbReference type="RefSeq" id="WP_174880633.1">
    <property type="nucleotide sequence ID" value="NZ_CADEPK010000221.1"/>
</dbReference>
<comment type="caution">
    <text evidence="3">The sequence shown here is derived from an EMBL/GenBank/DDBJ whole genome shotgun (WGS) entry which is preliminary data.</text>
</comment>
<dbReference type="EMBL" id="JAUSTZ010000012">
    <property type="protein sequence ID" value="MDQ0227945.1"/>
    <property type="molecule type" value="Genomic_DNA"/>
</dbReference>
<dbReference type="InterPro" id="IPR053150">
    <property type="entry name" value="Teicoplanin_resist-assoc"/>
</dbReference>
<accession>A0ABT9Z9K8</accession>
<feature type="transmembrane region" description="Helical" evidence="1">
    <location>
        <begin position="7"/>
        <end position="24"/>
    </location>
</feature>
<keyword evidence="1" id="KW-1133">Transmembrane helix</keyword>
<gene>
    <name evidence="3" type="ORF">J2S02_004292</name>
</gene>
<feature type="transmembrane region" description="Helical" evidence="1">
    <location>
        <begin position="117"/>
        <end position="145"/>
    </location>
</feature>